<keyword evidence="3" id="KW-0378">Hydrolase</keyword>
<dbReference type="GO" id="GO:0004040">
    <property type="term" value="F:amidase activity"/>
    <property type="evidence" value="ECO:0007669"/>
    <property type="project" value="InterPro"/>
</dbReference>
<organism evidence="7 8">
    <name type="scientific">Alloprevotella tannerae</name>
    <dbReference type="NCBI Taxonomy" id="76122"/>
    <lineage>
        <taxon>Bacteria</taxon>
        <taxon>Pseudomonadati</taxon>
        <taxon>Bacteroidota</taxon>
        <taxon>Bacteroidia</taxon>
        <taxon>Bacteroidales</taxon>
        <taxon>Prevotellaceae</taxon>
        <taxon>Alloprevotella</taxon>
    </lineage>
</organism>
<dbReference type="SMART" id="SM00257">
    <property type="entry name" value="LysM"/>
    <property type="match status" value="2"/>
</dbReference>
<evidence type="ECO:0000313" key="7">
    <source>
        <dbReference type="EMBL" id="MBF0969959.1"/>
    </source>
</evidence>
<dbReference type="Pfam" id="PF01476">
    <property type="entry name" value="LysM"/>
    <property type="match status" value="2"/>
</dbReference>
<reference evidence="7" key="1">
    <citation type="submission" date="2020-04" db="EMBL/GenBank/DDBJ databases">
        <title>Deep metagenomics examines the oral microbiome during advanced dental caries in children, revealing novel taxa and co-occurrences with host molecules.</title>
        <authorList>
            <person name="Baker J.L."/>
            <person name="Morton J.T."/>
            <person name="Dinis M."/>
            <person name="Alvarez R."/>
            <person name="Tran N.C."/>
            <person name="Knight R."/>
            <person name="Edlund A."/>
        </authorList>
    </citation>
    <scope>NUCLEOTIDE SEQUENCE</scope>
    <source>
        <strain evidence="7">JCVI_34_bin.1</strain>
    </source>
</reference>
<keyword evidence="1" id="KW-0929">Antimicrobial</keyword>
<dbReference type="Gene3D" id="3.10.350.10">
    <property type="entry name" value="LysM domain"/>
    <property type="match status" value="1"/>
</dbReference>
<dbReference type="AlphaFoldDB" id="A0A929RXL7"/>
<evidence type="ECO:0000256" key="3">
    <source>
        <dbReference type="ARBA" id="ARBA00022801"/>
    </source>
</evidence>
<dbReference type="Proteomes" id="UP000704068">
    <property type="component" value="Unassembled WGS sequence"/>
</dbReference>
<dbReference type="SMART" id="SM00047">
    <property type="entry name" value="LYZ2"/>
    <property type="match status" value="1"/>
</dbReference>
<dbReference type="GO" id="GO:0031640">
    <property type="term" value="P:killing of cells of another organism"/>
    <property type="evidence" value="ECO:0007669"/>
    <property type="project" value="UniProtKB-KW"/>
</dbReference>
<dbReference type="InterPro" id="IPR018392">
    <property type="entry name" value="LysM"/>
</dbReference>
<dbReference type="PANTHER" id="PTHR33308:SF9">
    <property type="entry name" value="PEPTIDOGLYCAN HYDROLASE FLGJ"/>
    <property type="match status" value="1"/>
</dbReference>
<dbReference type="CDD" id="cd00118">
    <property type="entry name" value="LysM"/>
    <property type="match status" value="2"/>
</dbReference>
<dbReference type="Gene3D" id="1.10.530.10">
    <property type="match status" value="1"/>
</dbReference>
<name>A0A929RXL7_9BACT</name>
<evidence type="ECO:0000313" key="8">
    <source>
        <dbReference type="Proteomes" id="UP000704068"/>
    </source>
</evidence>
<evidence type="ECO:0000256" key="4">
    <source>
        <dbReference type="ARBA" id="ARBA00032108"/>
    </source>
</evidence>
<proteinExistence type="predicted"/>
<feature type="signal peptide" evidence="5">
    <location>
        <begin position="1"/>
        <end position="19"/>
    </location>
</feature>
<dbReference type="SUPFAM" id="SSF54106">
    <property type="entry name" value="LysM domain"/>
    <property type="match status" value="1"/>
</dbReference>
<keyword evidence="5" id="KW-0732">Signal</keyword>
<dbReference type="GO" id="GO:0042742">
    <property type="term" value="P:defense response to bacterium"/>
    <property type="evidence" value="ECO:0007669"/>
    <property type="project" value="UniProtKB-KW"/>
</dbReference>
<evidence type="ECO:0000256" key="2">
    <source>
        <dbReference type="ARBA" id="ARBA00022638"/>
    </source>
</evidence>
<sequence length="306" mass="34509">MKRLVLSLIVATLFGITSAQRTIYEQYIDKYKHAAVEQMHKYGIPASITLAQGLLESGAGTSMLAVSGNNHFGIKAGNTWTGPYLLKDDDLPQERFRKYNSASESYEDHSLFLTTRPRYASLFKLPPTDYRSWAYGLKKAGYATNPRYAESLIGLIETYNLQQYDNKHEKKGLLQDFKDFLHKIVPVDVTQTGLPIKRCNENYYLVARSGDSYASIAQAIGIKEKKLRKYNEVDSDMPLSVGDIVFLEKKKTHVYSQLRGKYHTIAAGESMHSIAQSYGVKLSALYKANNLPSGYLPRVGERLLLD</sequence>
<dbReference type="RefSeq" id="WP_298764057.1">
    <property type="nucleotide sequence ID" value="NZ_CAUSLU010000012.1"/>
</dbReference>
<gene>
    <name evidence="7" type="ORF">HXK21_02800</name>
</gene>
<feature type="chain" id="PRO_5037574400" description="Peptidoglycan hydrolase" evidence="5">
    <location>
        <begin position="20"/>
        <end position="306"/>
    </location>
</feature>
<dbReference type="Pfam" id="PF01832">
    <property type="entry name" value="Glucosaminidase"/>
    <property type="match status" value="1"/>
</dbReference>
<dbReference type="InterPro" id="IPR051056">
    <property type="entry name" value="Glycosyl_Hydrolase_73"/>
</dbReference>
<dbReference type="PANTHER" id="PTHR33308">
    <property type="entry name" value="PEPTIDOGLYCAN HYDROLASE FLGJ"/>
    <property type="match status" value="1"/>
</dbReference>
<feature type="domain" description="LysM" evidence="6">
    <location>
        <begin position="261"/>
        <end position="305"/>
    </location>
</feature>
<evidence type="ECO:0000259" key="6">
    <source>
        <dbReference type="PROSITE" id="PS51782"/>
    </source>
</evidence>
<dbReference type="InterPro" id="IPR002901">
    <property type="entry name" value="MGlyc_endo_b_GlcNAc-like_dom"/>
</dbReference>
<evidence type="ECO:0000256" key="5">
    <source>
        <dbReference type="SAM" id="SignalP"/>
    </source>
</evidence>
<evidence type="ECO:0000256" key="1">
    <source>
        <dbReference type="ARBA" id="ARBA00022529"/>
    </source>
</evidence>
<comment type="caution">
    <text evidence="7">The sequence shown here is derived from an EMBL/GenBank/DDBJ whole genome shotgun (WGS) entry which is preliminary data.</text>
</comment>
<accession>A0A929RXL7</accession>
<protein>
    <recommendedName>
        <fullName evidence="4">Peptidoglycan hydrolase</fullName>
    </recommendedName>
</protein>
<dbReference type="PROSITE" id="PS51782">
    <property type="entry name" value="LYSM"/>
    <property type="match status" value="1"/>
</dbReference>
<dbReference type="EMBL" id="JABZGR010000005">
    <property type="protein sequence ID" value="MBF0969959.1"/>
    <property type="molecule type" value="Genomic_DNA"/>
</dbReference>
<keyword evidence="2" id="KW-0081">Bacteriolytic enzyme</keyword>
<dbReference type="InterPro" id="IPR036779">
    <property type="entry name" value="LysM_dom_sf"/>
</dbReference>